<gene>
    <name evidence="10" type="ORF">SAMN04488568_10564</name>
</gene>
<protein>
    <submittedName>
        <fullName evidence="10">Methyl-accepting chemotaxis protein</fullName>
    </submittedName>
</protein>
<accession>A0A1G9QKV2</accession>
<evidence type="ECO:0000256" key="3">
    <source>
        <dbReference type="ARBA" id="ARBA00023224"/>
    </source>
</evidence>
<evidence type="ECO:0000256" key="6">
    <source>
        <dbReference type="SAM" id="Phobius"/>
    </source>
</evidence>
<sequence>MKNIKLSYRLSAGFAVIGLILILAISGTLLGVGVIKTTNDRIVELRTPTSQASLALTGNISASLASLRGWMLTGDETYRTQRAAIWGEIAQQRATMDRLSQSWTDADNIAQWDEFKSILAEFSAAQNEVETIANTDAQFPATVILVQDAAPRASRMIAAITEMIDLELRNPSGDNERKQLLGALADVRGSLALSLANIRAYLLSGDPAFEQEFAVQWTTNGRRLADLNAARHLLSSAQARQYEILVSQRAGFEALPEQMFEIRGSEAWDMASFTLQQEAAPRANQLMTLLAGSLQGDGSRSGGMANSQADLLHADAAHATRQVNQLVRVQWVLLLAGVALAGGIAFLTMQSIVPPITRMTSVMGQLAGGDLEVAIPNLNQKDEIGMMAQAVEVFKRNGIEKVELEAQQRAAEANAAKIQREQRLELAERFESAVGSIVLSISGAATELSQAAESLSVTSEQTRGQAEAVAAAAEEATANVATVATASEEMSASVQEIGRQAASTSSKAKAAEGQAGDTVGNVNALFEAAQRIGDVVSLIQDIAEQTNLLALNATIEAARAGEAGKGFAVVATEVKALAEQTARATTDISDQVTEIQKATNTSVDAITSISATISELSQISTSIAGAVEEQATVTQEISTSTQEAAVRTQDVSSNIGMVQQAATTSSASASQVFSSARELSQQSEALRREVDNFLHGIRAA</sequence>
<proteinExistence type="inferred from homology"/>
<dbReference type="OrthoDB" id="369026at2"/>
<organism evidence="10 11">
    <name type="scientific">Maricaulis salignorans</name>
    <dbReference type="NCBI Taxonomy" id="144026"/>
    <lineage>
        <taxon>Bacteria</taxon>
        <taxon>Pseudomonadati</taxon>
        <taxon>Pseudomonadota</taxon>
        <taxon>Alphaproteobacteria</taxon>
        <taxon>Maricaulales</taxon>
        <taxon>Maricaulaceae</taxon>
        <taxon>Maricaulis</taxon>
    </lineage>
</organism>
<dbReference type="InterPro" id="IPR024478">
    <property type="entry name" value="HlyB_4HB_MCP"/>
</dbReference>
<keyword evidence="6" id="KW-0472">Membrane</keyword>
<evidence type="ECO:0000259" key="8">
    <source>
        <dbReference type="PROSITE" id="PS50192"/>
    </source>
</evidence>
<dbReference type="Gene3D" id="1.10.287.950">
    <property type="entry name" value="Methyl-accepting chemotaxis protein"/>
    <property type="match status" value="1"/>
</dbReference>
<dbReference type="GO" id="GO:0005886">
    <property type="term" value="C:plasma membrane"/>
    <property type="evidence" value="ECO:0007669"/>
    <property type="project" value="UniProtKB-SubCell"/>
</dbReference>
<dbReference type="AlphaFoldDB" id="A0A1G9QKV2"/>
<feature type="transmembrane region" description="Helical" evidence="6">
    <location>
        <begin position="331"/>
        <end position="353"/>
    </location>
</feature>
<dbReference type="PANTHER" id="PTHR32089">
    <property type="entry name" value="METHYL-ACCEPTING CHEMOTAXIS PROTEIN MCPB"/>
    <property type="match status" value="1"/>
</dbReference>
<evidence type="ECO:0000256" key="5">
    <source>
        <dbReference type="PROSITE-ProRule" id="PRU00284"/>
    </source>
</evidence>
<dbReference type="PROSITE" id="PS50885">
    <property type="entry name" value="HAMP"/>
    <property type="match status" value="1"/>
</dbReference>
<dbReference type="Proteomes" id="UP000199759">
    <property type="component" value="Unassembled WGS sequence"/>
</dbReference>
<comment type="subcellular location">
    <subcellularLocation>
        <location evidence="1">Cell inner membrane</location>
        <topology evidence="1">Multi-pass membrane protein</topology>
    </subcellularLocation>
</comment>
<keyword evidence="3 5" id="KW-0807">Transducer</keyword>
<dbReference type="STRING" id="144026.SAMN04488568_10564"/>
<keyword evidence="2" id="KW-0997">Cell inner membrane</keyword>
<evidence type="ECO:0000256" key="4">
    <source>
        <dbReference type="ARBA" id="ARBA00029447"/>
    </source>
</evidence>
<keyword evidence="2" id="KW-1003">Cell membrane</keyword>
<evidence type="ECO:0000259" key="9">
    <source>
        <dbReference type="PROSITE" id="PS50885"/>
    </source>
</evidence>
<dbReference type="CDD" id="cd06225">
    <property type="entry name" value="HAMP"/>
    <property type="match status" value="1"/>
</dbReference>
<evidence type="ECO:0000259" key="7">
    <source>
        <dbReference type="PROSITE" id="PS50111"/>
    </source>
</evidence>
<dbReference type="InterPro" id="IPR000727">
    <property type="entry name" value="T_SNARE_dom"/>
</dbReference>
<feature type="domain" description="T-SNARE coiled-coil homology" evidence="8">
    <location>
        <begin position="596"/>
        <end position="658"/>
    </location>
</feature>
<feature type="transmembrane region" description="Helical" evidence="6">
    <location>
        <begin position="12"/>
        <end position="35"/>
    </location>
</feature>
<keyword evidence="11" id="KW-1185">Reference proteome</keyword>
<dbReference type="Pfam" id="PF00672">
    <property type="entry name" value="HAMP"/>
    <property type="match status" value="1"/>
</dbReference>
<dbReference type="SMART" id="SM00283">
    <property type="entry name" value="MA"/>
    <property type="match status" value="1"/>
</dbReference>
<evidence type="ECO:0000313" key="11">
    <source>
        <dbReference type="Proteomes" id="UP000199759"/>
    </source>
</evidence>
<dbReference type="Pfam" id="PF00015">
    <property type="entry name" value="MCPsignal"/>
    <property type="match status" value="1"/>
</dbReference>
<keyword evidence="6" id="KW-1133">Transmembrane helix</keyword>
<dbReference type="EMBL" id="FNHG01000005">
    <property type="protein sequence ID" value="SDM11629.1"/>
    <property type="molecule type" value="Genomic_DNA"/>
</dbReference>
<dbReference type="PROSITE" id="PS50111">
    <property type="entry name" value="CHEMOTAXIS_TRANSDUC_2"/>
    <property type="match status" value="1"/>
</dbReference>
<feature type="domain" description="HAMP" evidence="9">
    <location>
        <begin position="350"/>
        <end position="403"/>
    </location>
</feature>
<dbReference type="Gene3D" id="1.10.8.500">
    <property type="entry name" value="HAMP domain in histidine kinase"/>
    <property type="match status" value="1"/>
</dbReference>
<dbReference type="PANTHER" id="PTHR32089:SF112">
    <property type="entry name" value="LYSOZYME-LIKE PROTEIN-RELATED"/>
    <property type="match status" value="1"/>
</dbReference>
<comment type="similarity">
    <text evidence="4">Belongs to the methyl-accepting chemotaxis (MCP) protein family.</text>
</comment>
<dbReference type="Pfam" id="PF12729">
    <property type="entry name" value="4HB_MCP_1"/>
    <property type="match status" value="1"/>
</dbReference>
<feature type="domain" description="Methyl-accepting transducer" evidence="7">
    <location>
        <begin position="437"/>
        <end position="680"/>
    </location>
</feature>
<evidence type="ECO:0000256" key="2">
    <source>
        <dbReference type="ARBA" id="ARBA00022519"/>
    </source>
</evidence>
<dbReference type="SMART" id="SM00304">
    <property type="entry name" value="HAMP"/>
    <property type="match status" value="1"/>
</dbReference>
<dbReference type="PROSITE" id="PS50192">
    <property type="entry name" value="T_SNARE"/>
    <property type="match status" value="1"/>
</dbReference>
<dbReference type="InterPro" id="IPR004089">
    <property type="entry name" value="MCPsignal_dom"/>
</dbReference>
<keyword evidence="6" id="KW-0812">Transmembrane</keyword>
<dbReference type="GO" id="GO:0007165">
    <property type="term" value="P:signal transduction"/>
    <property type="evidence" value="ECO:0007669"/>
    <property type="project" value="UniProtKB-KW"/>
</dbReference>
<evidence type="ECO:0000313" key="10">
    <source>
        <dbReference type="EMBL" id="SDM11629.1"/>
    </source>
</evidence>
<dbReference type="RefSeq" id="WP_091768376.1">
    <property type="nucleotide sequence ID" value="NZ_FNHG01000005.1"/>
</dbReference>
<dbReference type="SUPFAM" id="SSF58104">
    <property type="entry name" value="Methyl-accepting chemotaxis protein (MCP) signaling domain"/>
    <property type="match status" value="1"/>
</dbReference>
<name>A0A1G9QKV2_9PROT</name>
<dbReference type="InterPro" id="IPR003660">
    <property type="entry name" value="HAMP_dom"/>
</dbReference>
<reference evidence="10 11" key="1">
    <citation type="submission" date="2016-10" db="EMBL/GenBank/DDBJ databases">
        <authorList>
            <person name="de Groot N.N."/>
        </authorList>
    </citation>
    <scope>NUCLEOTIDE SEQUENCE [LARGE SCALE GENOMIC DNA]</scope>
    <source>
        <strain evidence="10 11">DSM 16077</strain>
    </source>
</reference>
<evidence type="ECO:0000256" key="1">
    <source>
        <dbReference type="ARBA" id="ARBA00004429"/>
    </source>
</evidence>